<evidence type="ECO:0000256" key="7">
    <source>
        <dbReference type="ARBA" id="ARBA00023242"/>
    </source>
</evidence>
<dbReference type="InterPro" id="IPR041708">
    <property type="entry name" value="PUS1/PUS2-like"/>
</dbReference>
<evidence type="ECO:0000313" key="14">
    <source>
        <dbReference type="Proteomes" id="UP000241890"/>
    </source>
</evidence>
<dbReference type="InterPro" id="IPR001406">
    <property type="entry name" value="PsdUridine_synth_TruA"/>
</dbReference>
<dbReference type="InterPro" id="IPR020094">
    <property type="entry name" value="TruA/RsuA/RluB/E/F_N"/>
</dbReference>
<accession>A0A2R5GVS7</accession>
<dbReference type="AlphaFoldDB" id="A0A2R5GVS7"/>
<name>A0A2R5GVS7_9STRA</name>
<evidence type="ECO:0000256" key="4">
    <source>
        <dbReference type="ARBA" id="ARBA00022664"/>
    </source>
</evidence>
<dbReference type="HAMAP" id="MF_00171">
    <property type="entry name" value="TruA"/>
    <property type="match status" value="1"/>
</dbReference>
<keyword evidence="5" id="KW-0819">tRNA processing</keyword>
<keyword evidence="14" id="KW-1185">Reference proteome</keyword>
<dbReference type="OrthoDB" id="10256309at2759"/>
<gene>
    <name evidence="13" type="ORF">FCC1311_111602</name>
</gene>
<feature type="active site" description="Nucleophile" evidence="9">
    <location>
        <position position="129"/>
    </location>
</feature>
<dbReference type="GO" id="GO:0009982">
    <property type="term" value="F:pseudouridine synthase activity"/>
    <property type="evidence" value="ECO:0007669"/>
    <property type="project" value="InterPro"/>
</dbReference>
<dbReference type="GO" id="GO:1990481">
    <property type="term" value="P:mRNA pseudouridine synthesis"/>
    <property type="evidence" value="ECO:0007669"/>
    <property type="project" value="TreeGrafter"/>
</dbReference>
<evidence type="ECO:0000259" key="12">
    <source>
        <dbReference type="Pfam" id="PF01416"/>
    </source>
</evidence>
<dbReference type="GO" id="GO:0006397">
    <property type="term" value="P:mRNA processing"/>
    <property type="evidence" value="ECO:0007669"/>
    <property type="project" value="UniProtKB-KW"/>
</dbReference>
<dbReference type="CDD" id="cd02568">
    <property type="entry name" value="PseudoU_synth_PUS1_PUS2"/>
    <property type="match status" value="1"/>
</dbReference>
<dbReference type="SUPFAM" id="SSF55120">
    <property type="entry name" value="Pseudouridine synthase"/>
    <property type="match status" value="1"/>
</dbReference>
<evidence type="ECO:0000256" key="5">
    <source>
        <dbReference type="ARBA" id="ARBA00022694"/>
    </source>
</evidence>
<dbReference type="PANTHER" id="PTHR11142">
    <property type="entry name" value="PSEUDOURIDYLATE SYNTHASE"/>
    <property type="match status" value="1"/>
</dbReference>
<evidence type="ECO:0000256" key="1">
    <source>
        <dbReference type="ARBA" id="ARBA00001166"/>
    </source>
</evidence>
<dbReference type="Gene3D" id="3.30.70.660">
    <property type="entry name" value="Pseudouridine synthase I, catalytic domain, C-terminal subdomain"/>
    <property type="match status" value="1"/>
</dbReference>
<proteinExistence type="inferred from homology"/>
<dbReference type="InParanoid" id="A0A2R5GVS7"/>
<dbReference type="FunCoup" id="A0A2R5GVS7">
    <property type="interactions" value="171"/>
</dbReference>
<evidence type="ECO:0000256" key="8">
    <source>
        <dbReference type="ARBA" id="ARBA00036943"/>
    </source>
</evidence>
<dbReference type="Pfam" id="PF01416">
    <property type="entry name" value="PseudoU_synth_1"/>
    <property type="match status" value="1"/>
</dbReference>
<dbReference type="GO" id="GO:0031119">
    <property type="term" value="P:tRNA pseudouridine synthesis"/>
    <property type="evidence" value="ECO:0007669"/>
    <property type="project" value="InterPro"/>
</dbReference>
<dbReference type="InterPro" id="IPR020095">
    <property type="entry name" value="PsdUridine_synth_TruA_C"/>
</dbReference>
<evidence type="ECO:0000256" key="3">
    <source>
        <dbReference type="ARBA" id="ARBA00009375"/>
    </source>
</evidence>
<dbReference type="Proteomes" id="UP000241890">
    <property type="component" value="Unassembled WGS sequence"/>
</dbReference>
<evidence type="ECO:0000256" key="9">
    <source>
        <dbReference type="PIRSR" id="PIRSR641708-1"/>
    </source>
</evidence>
<keyword evidence="7" id="KW-0539">Nucleus</keyword>
<dbReference type="EMBL" id="BEYU01000234">
    <property type="protein sequence ID" value="GBG34937.1"/>
    <property type="molecule type" value="Genomic_DNA"/>
</dbReference>
<keyword evidence="4" id="KW-0507">mRNA processing</keyword>
<dbReference type="PANTHER" id="PTHR11142:SF4">
    <property type="entry name" value="PSEUDOURIDYLATE SYNTHASE 1 HOMOLOG"/>
    <property type="match status" value="1"/>
</dbReference>
<dbReference type="FunFam" id="3.30.70.660:FF:000002">
    <property type="entry name" value="tRNA pseudouridine synthase"/>
    <property type="match status" value="1"/>
</dbReference>
<dbReference type="InterPro" id="IPR020097">
    <property type="entry name" value="PsdUridine_synth_TruA_a/b_dom"/>
</dbReference>
<sequence>MLGRAFRQLQKLAAASSKPRPGPAHRPAAMTDTNTTSLAGVTKENENAKTETAKIPPAELDLSYVSKSKKRYAILFGYSGIGYYGLQIQPEVVTIESTLEDAITKTGVIRKENEGELQKVGWSRAARTDKSVHALGQVVSLQLLVKPEEAEIEKFRAALNAQLPDSIRVFGVQRTTKSFNAKSACSGRKYEYLIPTFMLTVSDDLLAEAAKLADSAAETTSAQGENQEMAKSSINETDVLVKQSELLRSKAPAFDAASKKHLEDILGCFVGTKSFHNFTPRMAGNDPRAQRYIVGINVDGPFEIEGLEMVRVNIEGQSFMLNQIRIMIAAAMEIARRGLDGPEVINKLLDKENMFSIVMSPGEGLALRACLYDFYNTKFGSDFKEGKATPQNMYDSIQFETGRVAEEANAFRTDHIYPIIARQEVREGVFTKWLLQSRERPFPPPPSNSQLDYENYKEKLKDNKRQFEEKRRKENKRNADTPVDDLHKEVMSFLTSKR</sequence>
<comment type="catalytic activity">
    <reaction evidence="8">
        <text>a uridine in tRNA = a pseudouridine in tRNA</text>
        <dbReference type="Rhea" id="RHEA:54572"/>
        <dbReference type="Rhea" id="RHEA-COMP:13339"/>
        <dbReference type="Rhea" id="RHEA-COMP:13934"/>
        <dbReference type="ChEBI" id="CHEBI:65314"/>
        <dbReference type="ChEBI" id="CHEBI:65315"/>
    </reaction>
</comment>
<comment type="caution">
    <text evidence="13">The sequence shown here is derived from an EMBL/GenBank/DDBJ whole genome shotgun (WGS) entry which is preliminary data.</text>
</comment>
<feature type="region of interest" description="Disordered" evidence="11">
    <location>
        <begin position="13"/>
        <end position="37"/>
    </location>
</feature>
<dbReference type="GO" id="GO:0003723">
    <property type="term" value="F:RNA binding"/>
    <property type="evidence" value="ECO:0007669"/>
    <property type="project" value="InterPro"/>
</dbReference>
<evidence type="ECO:0000313" key="13">
    <source>
        <dbReference type="EMBL" id="GBG34937.1"/>
    </source>
</evidence>
<dbReference type="GO" id="GO:0005634">
    <property type="term" value="C:nucleus"/>
    <property type="evidence" value="ECO:0007669"/>
    <property type="project" value="UniProtKB-SubCell"/>
</dbReference>
<dbReference type="Gene3D" id="3.30.70.580">
    <property type="entry name" value="Pseudouridine synthase I, catalytic domain, N-terminal subdomain"/>
    <property type="match status" value="1"/>
</dbReference>
<feature type="region of interest" description="Disordered" evidence="11">
    <location>
        <begin position="462"/>
        <end position="498"/>
    </location>
</feature>
<dbReference type="FunFam" id="3.30.70.580:FF:000002">
    <property type="entry name" value="tRNA pseudouridine synthase"/>
    <property type="match status" value="1"/>
</dbReference>
<evidence type="ECO:0000256" key="10">
    <source>
        <dbReference type="PIRSR" id="PIRSR641708-2"/>
    </source>
</evidence>
<dbReference type="InterPro" id="IPR020103">
    <property type="entry name" value="PsdUridine_synth_cat_dom_sf"/>
</dbReference>
<feature type="domain" description="Pseudouridine synthase I TruA alpha/beta" evidence="12">
    <location>
        <begin position="269"/>
        <end position="373"/>
    </location>
</feature>
<feature type="compositionally biased region" description="Basic and acidic residues" evidence="11">
    <location>
        <begin position="462"/>
        <end position="490"/>
    </location>
</feature>
<keyword evidence="6" id="KW-0413">Isomerase</keyword>
<feature type="binding site" evidence="10">
    <location>
        <position position="190"/>
    </location>
    <ligand>
        <name>substrate</name>
    </ligand>
</feature>
<comment type="catalytic activity">
    <reaction evidence="1">
        <text>a uridine in mRNA = a pseudouridine in mRNA</text>
        <dbReference type="Rhea" id="RHEA:56644"/>
        <dbReference type="Rhea" id="RHEA-COMP:14658"/>
        <dbReference type="Rhea" id="RHEA-COMP:14659"/>
        <dbReference type="ChEBI" id="CHEBI:65314"/>
        <dbReference type="ChEBI" id="CHEBI:65315"/>
    </reaction>
</comment>
<comment type="subcellular location">
    <subcellularLocation>
        <location evidence="2">Nucleus</location>
    </subcellularLocation>
</comment>
<organism evidence="13 14">
    <name type="scientific">Hondaea fermentalgiana</name>
    <dbReference type="NCBI Taxonomy" id="2315210"/>
    <lineage>
        <taxon>Eukaryota</taxon>
        <taxon>Sar</taxon>
        <taxon>Stramenopiles</taxon>
        <taxon>Bigyra</taxon>
        <taxon>Labyrinthulomycetes</taxon>
        <taxon>Thraustochytrida</taxon>
        <taxon>Thraustochytriidae</taxon>
        <taxon>Hondaea</taxon>
    </lineage>
</organism>
<evidence type="ECO:0000256" key="6">
    <source>
        <dbReference type="ARBA" id="ARBA00023235"/>
    </source>
</evidence>
<evidence type="ECO:0000256" key="11">
    <source>
        <dbReference type="SAM" id="MobiDB-lite"/>
    </source>
</evidence>
<evidence type="ECO:0000256" key="2">
    <source>
        <dbReference type="ARBA" id="ARBA00004123"/>
    </source>
</evidence>
<comment type="similarity">
    <text evidence="3">Belongs to the tRNA pseudouridine synthase TruA family.</text>
</comment>
<reference evidence="13 14" key="1">
    <citation type="submission" date="2017-12" db="EMBL/GenBank/DDBJ databases">
        <title>Sequencing, de novo assembly and annotation of complete genome of a new Thraustochytrid species, strain FCC1311.</title>
        <authorList>
            <person name="Sedici K."/>
            <person name="Godart F."/>
            <person name="Aiese Cigliano R."/>
            <person name="Sanseverino W."/>
            <person name="Barakat M."/>
            <person name="Ortet P."/>
            <person name="Marechal E."/>
            <person name="Cagnac O."/>
            <person name="Amato A."/>
        </authorList>
    </citation>
    <scope>NUCLEOTIDE SEQUENCE [LARGE SCALE GENOMIC DNA]</scope>
</reference>
<protein>
    <submittedName>
        <fullName evidence="13">tRNA pseudouridine synthase 1</fullName>
    </submittedName>
</protein>
<dbReference type="NCBIfam" id="TIGR00071">
    <property type="entry name" value="hisT_truA"/>
    <property type="match status" value="1"/>
</dbReference>